<sequence length="268" mass="30889">MIANDLSQHDFRQIARWLYEKTGIYMNDSKQPLVNGRLQKRLRELQLTNLSAYRKCLMADENEQQLAINLLTTNETYFFREPKHFDFISHELLHAEQKQRGWQVWSAAASSGEEAYSIALLMAERYGLASSWQIVGTDINTQVLNTARRGIYPIQAAARIPQNLLKSFCVKGKGKDEGWFMFKPALRDHVTFTRYNLINGPGLGQSFDLILLRNVLIYFELADKQRIVQNVLSNLRPGGWLLVGHSESINGYDPRLQTVRTGCYRFMP</sequence>
<dbReference type="CDD" id="cd02440">
    <property type="entry name" value="AdoMet_MTases"/>
    <property type="match status" value="1"/>
</dbReference>
<comment type="caution">
    <text evidence="7">The sequence shown here is derived from an EMBL/GenBank/DDBJ whole genome shotgun (WGS) entry which is preliminary data.</text>
</comment>
<feature type="domain" description="CheR-type methyltransferase" evidence="6">
    <location>
        <begin position="1"/>
        <end position="268"/>
    </location>
</feature>
<dbReference type="Gene3D" id="3.40.50.150">
    <property type="entry name" value="Vaccinia Virus protein VP39"/>
    <property type="match status" value="1"/>
</dbReference>
<dbReference type="InterPro" id="IPR022642">
    <property type="entry name" value="CheR_C"/>
</dbReference>
<evidence type="ECO:0000256" key="1">
    <source>
        <dbReference type="ARBA" id="ARBA00001541"/>
    </source>
</evidence>
<evidence type="ECO:0000259" key="6">
    <source>
        <dbReference type="PROSITE" id="PS50123"/>
    </source>
</evidence>
<accession>A0ABN0XFL7</accession>
<keyword evidence="4 5" id="KW-0949">S-adenosyl-L-methionine</keyword>
<evidence type="ECO:0000313" key="7">
    <source>
        <dbReference type="EMBL" id="GAA0362889.1"/>
    </source>
</evidence>
<evidence type="ECO:0000256" key="5">
    <source>
        <dbReference type="PIRNR" id="PIRNR000410"/>
    </source>
</evidence>
<dbReference type="SUPFAM" id="SSF53335">
    <property type="entry name" value="S-adenosyl-L-methionine-dependent methyltransferases"/>
    <property type="match status" value="1"/>
</dbReference>
<dbReference type="PIRSF" id="PIRSF000410">
    <property type="entry name" value="CheR"/>
    <property type="match status" value="1"/>
</dbReference>
<dbReference type="InterPro" id="IPR050903">
    <property type="entry name" value="Bact_Chemotaxis_MeTrfase"/>
</dbReference>
<evidence type="ECO:0000313" key="8">
    <source>
        <dbReference type="Proteomes" id="UP001501757"/>
    </source>
</evidence>
<evidence type="ECO:0000256" key="4">
    <source>
        <dbReference type="ARBA" id="ARBA00022691"/>
    </source>
</evidence>
<dbReference type="InterPro" id="IPR026024">
    <property type="entry name" value="Chemotaxis_MeTrfase_CheR"/>
</dbReference>
<protein>
    <recommendedName>
        <fullName evidence="5">Chemotaxis protein methyltransferase</fullName>
        <ecNumber evidence="5">2.1.1.80</ecNumber>
    </recommendedName>
</protein>
<proteinExistence type="predicted"/>
<dbReference type="EC" id="2.1.1.80" evidence="5"/>
<dbReference type="InterPro" id="IPR000780">
    <property type="entry name" value="CheR_MeTrfase"/>
</dbReference>
<dbReference type="SMART" id="SM00138">
    <property type="entry name" value="MeTrc"/>
    <property type="match status" value="1"/>
</dbReference>
<name>A0ABN0XFL7_9ALTE</name>
<reference evidence="7 8" key="1">
    <citation type="journal article" date="2019" name="Int. J. Syst. Evol. Microbiol.">
        <title>The Global Catalogue of Microorganisms (GCM) 10K type strain sequencing project: providing services to taxonomists for standard genome sequencing and annotation.</title>
        <authorList>
            <consortium name="The Broad Institute Genomics Platform"/>
            <consortium name="The Broad Institute Genome Sequencing Center for Infectious Disease"/>
            <person name="Wu L."/>
            <person name="Ma J."/>
        </authorList>
    </citation>
    <scope>NUCLEOTIDE SEQUENCE [LARGE SCALE GENOMIC DNA]</scope>
    <source>
        <strain evidence="7 8">JCM 13378</strain>
    </source>
</reference>
<dbReference type="PROSITE" id="PS50123">
    <property type="entry name" value="CHER"/>
    <property type="match status" value="1"/>
</dbReference>
<dbReference type="PANTHER" id="PTHR24422">
    <property type="entry name" value="CHEMOTAXIS PROTEIN METHYLTRANSFERASE"/>
    <property type="match status" value="1"/>
</dbReference>
<dbReference type="Proteomes" id="UP001501757">
    <property type="component" value="Unassembled WGS sequence"/>
</dbReference>
<dbReference type="Pfam" id="PF01739">
    <property type="entry name" value="CheR"/>
    <property type="match status" value="1"/>
</dbReference>
<gene>
    <name evidence="7" type="ORF">GCM10009092_29120</name>
</gene>
<dbReference type="InterPro" id="IPR022641">
    <property type="entry name" value="CheR_N"/>
</dbReference>
<dbReference type="InterPro" id="IPR029063">
    <property type="entry name" value="SAM-dependent_MTases_sf"/>
</dbReference>
<keyword evidence="3 5" id="KW-0808">Transferase</keyword>
<comment type="catalytic activity">
    <reaction evidence="1 5">
        <text>L-glutamyl-[protein] + S-adenosyl-L-methionine = [protein]-L-glutamate 5-O-methyl ester + S-adenosyl-L-homocysteine</text>
        <dbReference type="Rhea" id="RHEA:24452"/>
        <dbReference type="Rhea" id="RHEA-COMP:10208"/>
        <dbReference type="Rhea" id="RHEA-COMP:10311"/>
        <dbReference type="ChEBI" id="CHEBI:29973"/>
        <dbReference type="ChEBI" id="CHEBI:57856"/>
        <dbReference type="ChEBI" id="CHEBI:59789"/>
        <dbReference type="ChEBI" id="CHEBI:82795"/>
        <dbReference type="EC" id="2.1.1.80"/>
    </reaction>
</comment>
<evidence type="ECO:0000256" key="2">
    <source>
        <dbReference type="ARBA" id="ARBA00022603"/>
    </source>
</evidence>
<dbReference type="Gene3D" id="1.10.155.10">
    <property type="entry name" value="Chemotaxis receptor methyltransferase CheR, N-terminal domain"/>
    <property type="match status" value="1"/>
</dbReference>
<dbReference type="InterPro" id="IPR036804">
    <property type="entry name" value="CheR_N_sf"/>
</dbReference>
<dbReference type="EMBL" id="BAAAEI010000015">
    <property type="protein sequence ID" value="GAA0362889.1"/>
    <property type="molecule type" value="Genomic_DNA"/>
</dbReference>
<evidence type="ECO:0000256" key="3">
    <source>
        <dbReference type="ARBA" id="ARBA00022679"/>
    </source>
</evidence>
<keyword evidence="2 5" id="KW-0489">Methyltransferase</keyword>
<dbReference type="Pfam" id="PF03705">
    <property type="entry name" value="CheR_N"/>
    <property type="match status" value="1"/>
</dbReference>
<dbReference type="SUPFAM" id="SSF47757">
    <property type="entry name" value="Chemotaxis receptor methyltransferase CheR, N-terminal domain"/>
    <property type="match status" value="1"/>
</dbReference>
<keyword evidence="8" id="KW-1185">Reference proteome</keyword>
<dbReference type="PRINTS" id="PR00996">
    <property type="entry name" value="CHERMTFRASE"/>
</dbReference>
<comment type="function">
    <text evidence="5">Methylation of the membrane-bound methyl-accepting chemotaxis proteins (MCP) to form gamma-glutamyl methyl ester residues in MCP.</text>
</comment>
<organism evidence="7 8">
    <name type="scientific">Bowmanella denitrificans</name>
    <dbReference type="NCBI Taxonomy" id="366582"/>
    <lineage>
        <taxon>Bacteria</taxon>
        <taxon>Pseudomonadati</taxon>
        <taxon>Pseudomonadota</taxon>
        <taxon>Gammaproteobacteria</taxon>
        <taxon>Alteromonadales</taxon>
        <taxon>Alteromonadaceae</taxon>
        <taxon>Bowmanella</taxon>
    </lineage>
</organism>
<dbReference type="PANTHER" id="PTHR24422:SF26">
    <property type="entry name" value="CHEMOTAXIS PROTEIN METHYLTRANSFERASE"/>
    <property type="match status" value="1"/>
</dbReference>